<dbReference type="InterPro" id="IPR001387">
    <property type="entry name" value="Cro/C1-type_HTH"/>
</dbReference>
<keyword evidence="3" id="KW-1185">Reference proteome</keyword>
<name>A0A1M5JKI6_9FIRM</name>
<dbReference type="RefSeq" id="WP_073123317.1">
    <property type="nucleotide sequence ID" value="NZ_BAABCH010000027.1"/>
</dbReference>
<dbReference type="AlphaFoldDB" id="A0A1M5JKI6"/>
<dbReference type="GO" id="GO:0003677">
    <property type="term" value="F:DNA binding"/>
    <property type="evidence" value="ECO:0007669"/>
    <property type="project" value="InterPro"/>
</dbReference>
<reference evidence="3" key="1">
    <citation type="submission" date="2016-11" db="EMBL/GenBank/DDBJ databases">
        <authorList>
            <person name="Varghese N."/>
            <person name="Submissions S."/>
        </authorList>
    </citation>
    <scope>NUCLEOTIDE SEQUENCE [LARGE SCALE GENOMIC DNA]</scope>
    <source>
        <strain evidence="3">DSM 2635</strain>
    </source>
</reference>
<organism evidence="2 3">
    <name type="scientific">Asaccharospora irregularis DSM 2635</name>
    <dbReference type="NCBI Taxonomy" id="1121321"/>
    <lineage>
        <taxon>Bacteria</taxon>
        <taxon>Bacillati</taxon>
        <taxon>Bacillota</taxon>
        <taxon>Clostridia</taxon>
        <taxon>Peptostreptococcales</taxon>
        <taxon>Peptostreptococcaceae</taxon>
        <taxon>Asaccharospora</taxon>
    </lineage>
</organism>
<dbReference type="PROSITE" id="PS50943">
    <property type="entry name" value="HTH_CROC1"/>
    <property type="match status" value="1"/>
</dbReference>
<gene>
    <name evidence="2" type="ORF">SAMN04488530_101189</name>
</gene>
<sequence length="114" mass="13042">MTNNIFQQVGNNIQDVLREKGITQQYLADTLNISKQVMSKIVVGAKAINVSEVYKIASILEVSVERLLDVKEEEPEKHNFSFMGKVENEKTKEKIEILKTIIDEIIMLEEYANV</sequence>
<dbReference type="CDD" id="cd00093">
    <property type="entry name" value="HTH_XRE"/>
    <property type="match status" value="1"/>
</dbReference>
<dbReference type="SUPFAM" id="SSF47413">
    <property type="entry name" value="lambda repressor-like DNA-binding domains"/>
    <property type="match status" value="1"/>
</dbReference>
<dbReference type="Pfam" id="PF01381">
    <property type="entry name" value="HTH_3"/>
    <property type="match status" value="1"/>
</dbReference>
<evidence type="ECO:0000259" key="1">
    <source>
        <dbReference type="PROSITE" id="PS50943"/>
    </source>
</evidence>
<dbReference type="Gene3D" id="1.10.260.40">
    <property type="entry name" value="lambda repressor-like DNA-binding domains"/>
    <property type="match status" value="1"/>
</dbReference>
<dbReference type="OrthoDB" id="2111891at2"/>
<dbReference type="InterPro" id="IPR010982">
    <property type="entry name" value="Lambda_DNA-bd_dom_sf"/>
</dbReference>
<dbReference type="Proteomes" id="UP000243255">
    <property type="component" value="Unassembled WGS sequence"/>
</dbReference>
<dbReference type="EMBL" id="FQWX01000001">
    <property type="protein sequence ID" value="SHG41041.1"/>
    <property type="molecule type" value="Genomic_DNA"/>
</dbReference>
<feature type="domain" description="HTH cro/C1-type" evidence="1">
    <location>
        <begin position="13"/>
        <end position="67"/>
    </location>
</feature>
<dbReference type="STRING" id="1121321.SAMN04488530_101189"/>
<evidence type="ECO:0000313" key="2">
    <source>
        <dbReference type="EMBL" id="SHG41041.1"/>
    </source>
</evidence>
<dbReference type="SMART" id="SM00530">
    <property type="entry name" value="HTH_XRE"/>
    <property type="match status" value="1"/>
</dbReference>
<proteinExistence type="predicted"/>
<accession>A0A1M5JKI6</accession>
<protein>
    <submittedName>
        <fullName evidence="2">Helix-turn-helix</fullName>
    </submittedName>
</protein>
<evidence type="ECO:0000313" key="3">
    <source>
        <dbReference type="Proteomes" id="UP000243255"/>
    </source>
</evidence>